<keyword evidence="7" id="KW-0406">Ion transport</keyword>
<keyword evidence="9" id="KW-1185">Reference proteome</keyword>
<evidence type="ECO:0000256" key="4">
    <source>
        <dbReference type="ARBA" id="ARBA00022796"/>
    </source>
</evidence>
<keyword evidence="6 7" id="KW-0472">Membrane</keyword>
<organism evidence="8 9">
    <name type="scientific">Rubroshorea leprosula</name>
    <dbReference type="NCBI Taxonomy" id="152421"/>
    <lineage>
        <taxon>Eukaryota</taxon>
        <taxon>Viridiplantae</taxon>
        <taxon>Streptophyta</taxon>
        <taxon>Embryophyta</taxon>
        <taxon>Tracheophyta</taxon>
        <taxon>Spermatophyta</taxon>
        <taxon>Magnoliopsida</taxon>
        <taxon>eudicotyledons</taxon>
        <taxon>Gunneridae</taxon>
        <taxon>Pentapetalae</taxon>
        <taxon>rosids</taxon>
        <taxon>malvids</taxon>
        <taxon>Malvales</taxon>
        <taxon>Dipterocarpaceae</taxon>
        <taxon>Rubroshorea</taxon>
    </lineage>
</organism>
<evidence type="ECO:0000256" key="1">
    <source>
        <dbReference type="ARBA" id="ARBA00004141"/>
    </source>
</evidence>
<dbReference type="AlphaFoldDB" id="A0AAV5KJF1"/>
<feature type="transmembrane region" description="Helical" evidence="7">
    <location>
        <begin position="104"/>
        <end position="120"/>
    </location>
</feature>
<dbReference type="PANTHER" id="PTHR12483">
    <property type="entry name" value="SOLUTE CARRIER FAMILY 31 COPPER TRANSPORTERS"/>
    <property type="match status" value="1"/>
</dbReference>
<dbReference type="GO" id="GO:0005886">
    <property type="term" value="C:plasma membrane"/>
    <property type="evidence" value="ECO:0007669"/>
    <property type="project" value="TreeGrafter"/>
</dbReference>
<reference evidence="8 9" key="1">
    <citation type="journal article" date="2021" name="Commun. Biol.">
        <title>The genome of Shorea leprosula (Dipterocarpaceae) highlights the ecological relevance of drought in aseasonal tropical rainforests.</title>
        <authorList>
            <person name="Ng K.K.S."/>
            <person name="Kobayashi M.J."/>
            <person name="Fawcett J.A."/>
            <person name="Hatakeyama M."/>
            <person name="Paape T."/>
            <person name="Ng C.H."/>
            <person name="Ang C.C."/>
            <person name="Tnah L.H."/>
            <person name="Lee C.T."/>
            <person name="Nishiyama T."/>
            <person name="Sese J."/>
            <person name="O'Brien M.J."/>
            <person name="Copetti D."/>
            <person name="Mohd Noor M.I."/>
            <person name="Ong R.C."/>
            <person name="Putra M."/>
            <person name="Sireger I.Z."/>
            <person name="Indrioko S."/>
            <person name="Kosugi Y."/>
            <person name="Izuno A."/>
            <person name="Isagi Y."/>
            <person name="Lee S.L."/>
            <person name="Shimizu K.K."/>
        </authorList>
    </citation>
    <scope>NUCLEOTIDE SEQUENCE [LARGE SCALE GENOMIC DNA]</scope>
    <source>
        <strain evidence="8">214</strain>
    </source>
</reference>
<proteinExistence type="inferred from homology"/>
<keyword evidence="7" id="KW-0813">Transport</keyword>
<keyword evidence="3 7" id="KW-0812">Transmembrane</keyword>
<comment type="similarity">
    <text evidence="2 7">Belongs to the copper transporter (Ctr) (TC 1.A.56) family. SLC31A subfamily.</text>
</comment>
<sequence length="138" mass="15285">MMHMTLYWGKQVTLLFDSWKTDSWLSYSLTLLACFLFASFYQYMEDRRIRCKSLASANSPSTTTPLLSKMGRFKPAKAASAVLFGFNSAIGYLLMLAIMSFNGGVFLAIVSGLTVGYLVFRGQEDEEVAVVDNPCACA</sequence>
<dbReference type="Pfam" id="PF04145">
    <property type="entry name" value="Ctr"/>
    <property type="match status" value="1"/>
</dbReference>
<feature type="transmembrane region" description="Helical" evidence="7">
    <location>
        <begin position="24"/>
        <end position="44"/>
    </location>
</feature>
<gene>
    <name evidence="8" type="ORF">SLEP1_g34306</name>
</gene>
<feature type="transmembrane region" description="Helical" evidence="7">
    <location>
        <begin position="78"/>
        <end position="98"/>
    </location>
</feature>
<protein>
    <recommendedName>
        <fullName evidence="7">Copper transport protein</fullName>
    </recommendedName>
</protein>
<evidence type="ECO:0000256" key="7">
    <source>
        <dbReference type="RuleBase" id="RU367022"/>
    </source>
</evidence>
<evidence type="ECO:0000313" key="9">
    <source>
        <dbReference type="Proteomes" id="UP001054252"/>
    </source>
</evidence>
<dbReference type="EMBL" id="BPVZ01000066">
    <property type="protein sequence ID" value="GKV24727.1"/>
    <property type="molecule type" value="Genomic_DNA"/>
</dbReference>
<keyword evidence="5 7" id="KW-1133">Transmembrane helix</keyword>
<accession>A0AAV5KJF1</accession>
<keyword evidence="4 7" id="KW-0187">Copper transport</keyword>
<evidence type="ECO:0000313" key="8">
    <source>
        <dbReference type="EMBL" id="GKV24727.1"/>
    </source>
</evidence>
<evidence type="ECO:0000256" key="6">
    <source>
        <dbReference type="ARBA" id="ARBA00023136"/>
    </source>
</evidence>
<keyword evidence="7" id="KW-0186">Copper</keyword>
<name>A0AAV5KJF1_9ROSI</name>
<comment type="caution">
    <text evidence="8">The sequence shown here is derived from an EMBL/GenBank/DDBJ whole genome shotgun (WGS) entry which is preliminary data.</text>
</comment>
<dbReference type="InterPro" id="IPR007274">
    <property type="entry name" value="Cop_transporter"/>
</dbReference>
<dbReference type="PANTHER" id="PTHR12483:SF27">
    <property type="entry name" value="COPPER TRANSPORT PROTEIN CTR1"/>
    <property type="match status" value="1"/>
</dbReference>
<evidence type="ECO:0000256" key="2">
    <source>
        <dbReference type="ARBA" id="ARBA00006921"/>
    </source>
</evidence>
<evidence type="ECO:0000256" key="3">
    <source>
        <dbReference type="ARBA" id="ARBA00022692"/>
    </source>
</evidence>
<dbReference type="Proteomes" id="UP001054252">
    <property type="component" value="Unassembled WGS sequence"/>
</dbReference>
<dbReference type="GO" id="GO:0005375">
    <property type="term" value="F:copper ion transmembrane transporter activity"/>
    <property type="evidence" value="ECO:0007669"/>
    <property type="project" value="UniProtKB-UniRule"/>
</dbReference>
<evidence type="ECO:0000256" key="5">
    <source>
        <dbReference type="ARBA" id="ARBA00022989"/>
    </source>
</evidence>
<comment type="subcellular location">
    <subcellularLocation>
        <location evidence="1 7">Membrane</location>
        <topology evidence="1 7">Multi-pass membrane protein</topology>
    </subcellularLocation>
</comment>